<dbReference type="Proteomes" id="UP001204376">
    <property type="component" value="Unassembled WGS sequence"/>
</dbReference>
<accession>A0ABT1TAJ9</accession>
<dbReference type="SUPFAM" id="SSF51658">
    <property type="entry name" value="Xylose isomerase-like"/>
    <property type="match status" value="1"/>
</dbReference>
<keyword evidence="4" id="KW-1185">Reference proteome</keyword>
<dbReference type="InterPro" id="IPR050312">
    <property type="entry name" value="IolE/XylAMocC-like"/>
</dbReference>
<feature type="domain" description="Xylose isomerase-like TIM barrel" evidence="2">
    <location>
        <begin position="58"/>
        <end position="277"/>
    </location>
</feature>
<dbReference type="InterPro" id="IPR013022">
    <property type="entry name" value="Xyl_isomerase-like_TIM-brl"/>
</dbReference>
<evidence type="ECO:0000313" key="4">
    <source>
        <dbReference type="Proteomes" id="UP001204376"/>
    </source>
</evidence>
<dbReference type="GO" id="GO:0016853">
    <property type="term" value="F:isomerase activity"/>
    <property type="evidence" value="ECO:0007669"/>
    <property type="project" value="UniProtKB-KW"/>
</dbReference>
<dbReference type="PANTHER" id="PTHR12110">
    <property type="entry name" value="HYDROXYPYRUVATE ISOMERASE"/>
    <property type="match status" value="1"/>
</dbReference>
<dbReference type="InterPro" id="IPR036237">
    <property type="entry name" value="Xyl_isomerase-like_sf"/>
</dbReference>
<evidence type="ECO:0000256" key="1">
    <source>
        <dbReference type="SAM" id="SignalP"/>
    </source>
</evidence>
<feature type="signal peptide" evidence="1">
    <location>
        <begin position="1"/>
        <end position="23"/>
    </location>
</feature>
<protein>
    <submittedName>
        <fullName evidence="3">Sugar phosphate isomerase/epimerase</fullName>
    </submittedName>
</protein>
<dbReference type="RefSeq" id="WP_256541614.1">
    <property type="nucleotide sequence ID" value="NZ_JANHOH010000015.1"/>
</dbReference>
<dbReference type="Pfam" id="PF01261">
    <property type="entry name" value="AP_endonuc_2"/>
    <property type="match status" value="1"/>
</dbReference>
<feature type="chain" id="PRO_5046231625" evidence="1">
    <location>
        <begin position="24"/>
        <end position="289"/>
    </location>
</feature>
<keyword evidence="3" id="KW-0413">Isomerase</keyword>
<dbReference type="EMBL" id="JANHOH010000015">
    <property type="protein sequence ID" value="MCQ6961447.1"/>
    <property type="molecule type" value="Genomic_DNA"/>
</dbReference>
<gene>
    <name evidence="3" type="ORF">NPE20_25970</name>
</gene>
<dbReference type="Gene3D" id="3.20.20.150">
    <property type="entry name" value="Divalent-metal-dependent TIM barrel enzymes"/>
    <property type="match status" value="1"/>
</dbReference>
<reference evidence="3 4" key="1">
    <citation type="submission" date="2022-07" db="EMBL/GenBank/DDBJ databases">
        <title>Mucilaginibacter sp. JC4.</title>
        <authorList>
            <person name="Le V."/>
            <person name="Ko S.-R."/>
            <person name="Ahn C.-Y."/>
            <person name="Oh H.-M."/>
        </authorList>
    </citation>
    <scope>NUCLEOTIDE SEQUENCE [LARGE SCALE GENOMIC DNA]</scope>
    <source>
        <strain evidence="3 4">JC4</strain>
    </source>
</reference>
<evidence type="ECO:0000259" key="2">
    <source>
        <dbReference type="Pfam" id="PF01261"/>
    </source>
</evidence>
<name>A0ABT1TAJ9_9SPHI</name>
<keyword evidence="1" id="KW-0732">Signal</keyword>
<sequence length="289" mass="32797">MNRRNFIYSSGMLAALSASPAMSATITGRTKPARGIQLYMVKEDMERDPISTLKQLGAWGYTQIESYGSNKGIFWGKTNTEFKKIAAGFGLTLVSSHYNPGTLDEFDRLAAQCEEIGMKYLICPWLGPQKSIETFKTFADDFNSRGNICRKYGLRFGYHPHDYPYKPVEGQLPIDVLLADTNPETVDFQMDVYYAVTEGADPYAYMKNHKGRFKLAHMRDVLRKRLPAGSKDESACDLGEGIIDFKKFITTGQDTGMRYFFVEQSRFYNETPLQSARKNAMYLKGMKLV</sequence>
<dbReference type="PANTHER" id="PTHR12110:SF41">
    <property type="entry name" value="INOSOSE DEHYDRATASE"/>
    <property type="match status" value="1"/>
</dbReference>
<proteinExistence type="predicted"/>
<evidence type="ECO:0000313" key="3">
    <source>
        <dbReference type="EMBL" id="MCQ6961447.1"/>
    </source>
</evidence>
<organism evidence="3 4">
    <name type="scientific">Mucilaginibacter aquariorum</name>
    <dbReference type="NCBI Taxonomy" id="2967225"/>
    <lineage>
        <taxon>Bacteria</taxon>
        <taxon>Pseudomonadati</taxon>
        <taxon>Bacteroidota</taxon>
        <taxon>Sphingobacteriia</taxon>
        <taxon>Sphingobacteriales</taxon>
        <taxon>Sphingobacteriaceae</taxon>
        <taxon>Mucilaginibacter</taxon>
    </lineage>
</organism>
<comment type="caution">
    <text evidence="3">The sequence shown here is derived from an EMBL/GenBank/DDBJ whole genome shotgun (WGS) entry which is preliminary data.</text>
</comment>